<dbReference type="PANTHER" id="PTHR39193:SF1">
    <property type="entry name" value="5-DEOXY-GLUCURONATE ISOMERASE"/>
    <property type="match status" value="1"/>
</dbReference>
<protein>
    <submittedName>
        <fullName evidence="2">5-deoxy-glucuronate isomerase</fullName>
        <ecNumber evidence="2">5.3.1.30</ecNumber>
    </submittedName>
</protein>
<dbReference type="Pfam" id="PF04962">
    <property type="entry name" value="KduI"/>
    <property type="match status" value="1"/>
</dbReference>
<organism evidence="2 3">
    <name type="scientific">Vibrio anguillarum</name>
    <name type="common">Listonella anguillarum</name>
    <dbReference type="NCBI Taxonomy" id="55601"/>
    <lineage>
        <taxon>Bacteria</taxon>
        <taxon>Pseudomonadati</taxon>
        <taxon>Pseudomonadota</taxon>
        <taxon>Gammaproteobacteria</taxon>
        <taxon>Vibrionales</taxon>
        <taxon>Vibrionaceae</taxon>
        <taxon>Vibrio</taxon>
    </lineage>
</organism>
<keyword evidence="1 2" id="KW-0413">Isomerase</keyword>
<dbReference type="NCBIfam" id="TIGR04378">
    <property type="entry name" value="myo_inos_iolB"/>
    <property type="match status" value="1"/>
</dbReference>
<gene>
    <name evidence="2" type="primary">iolB</name>
    <name evidence="2" type="ORF">EAY07_15115</name>
</gene>
<dbReference type="InterPro" id="IPR014710">
    <property type="entry name" value="RmlC-like_jellyroll"/>
</dbReference>
<evidence type="ECO:0000256" key="1">
    <source>
        <dbReference type="ARBA" id="ARBA00023235"/>
    </source>
</evidence>
<dbReference type="SUPFAM" id="SSF51182">
    <property type="entry name" value="RmlC-like cupins"/>
    <property type="match status" value="1"/>
</dbReference>
<dbReference type="InterPro" id="IPR024203">
    <property type="entry name" value="Deoxy-glucuronate_isom_IolB"/>
</dbReference>
<comment type="caution">
    <text evidence="2">The sequence shown here is derived from an EMBL/GenBank/DDBJ whole genome shotgun (WGS) entry which is preliminary data.</text>
</comment>
<dbReference type="Proteomes" id="UP000722957">
    <property type="component" value="Unassembled WGS sequence"/>
</dbReference>
<evidence type="ECO:0000313" key="3">
    <source>
        <dbReference type="Proteomes" id="UP000722957"/>
    </source>
</evidence>
<reference evidence="2 3" key="1">
    <citation type="journal article" date="2021" name="PeerJ">
        <title>Analysis of 44 Vibrio anguillarum genomes reveals high genetic diversity.</title>
        <authorList>
            <person name="Hansen M.J."/>
            <person name="Dalsgaard I."/>
        </authorList>
    </citation>
    <scope>NUCLEOTIDE SEQUENCE [LARGE SCALE GENOMIC DNA]</scope>
    <source>
        <strain evidence="2 3">17-16730-2A</strain>
    </source>
</reference>
<dbReference type="PIRSF" id="PIRSF036628">
    <property type="entry name" value="IolB"/>
    <property type="match status" value="1"/>
</dbReference>
<dbReference type="PANTHER" id="PTHR39193">
    <property type="entry name" value="5-DEOXY-GLUCURONATE ISOMERASE"/>
    <property type="match status" value="1"/>
</dbReference>
<accession>A0AAW4AXP3</accession>
<name>A0AAW4AXP3_VIBAN</name>
<dbReference type="EC" id="5.3.1.30" evidence="2"/>
<evidence type="ECO:0000313" key="2">
    <source>
        <dbReference type="EMBL" id="MBF4273330.1"/>
    </source>
</evidence>
<dbReference type="EMBL" id="RDOM01000044">
    <property type="protein sequence ID" value="MBF4273330.1"/>
    <property type="molecule type" value="Genomic_DNA"/>
</dbReference>
<proteinExistence type="predicted"/>
<dbReference type="InterPro" id="IPR011051">
    <property type="entry name" value="RmlC_Cupin_sf"/>
</dbReference>
<dbReference type="GO" id="GO:0008880">
    <property type="term" value="F:glucuronate isomerase activity"/>
    <property type="evidence" value="ECO:0007669"/>
    <property type="project" value="InterPro"/>
</dbReference>
<sequence length="284" mass="31856">MGLLTTEEHSMSTLLSKYKAPDKMGCTQKITPENAGWEYVGFEVYELKTGQKLVLPASSNELCLVLVAGKASIRAETASFENIGERMNPFERKKPYAVYVSAQEGCEVEALTPLELAVCKAPGKGTYATRLITPKDIQAEARGQGNNRRYVHNILPDDVPADSLLVVEVFTDEGCTSSYPSHKHDQSNEPHETYLEETYYHRLNPSQGFCLQRVYTDDRSLDESMAVYDKDVVKAPKGYHPVATIAGYDNYYLNVMAGPSRKWCFTWEPGHEWVNGPVYRAKHA</sequence>
<dbReference type="InterPro" id="IPR021120">
    <property type="entry name" value="KduI/IolB_isomerase"/>
</dbReference>
<dbReference type="GO" id="GO:0102482">
    <property type="term" value="F:5-deoxy-D-glucuronate isomerase activity"/>
    <property type="evidence" value="ECO:0007669"/>
    <property type="project" value="UniProtKB-EC"/>
</dbReference>
<dbReference type="AlphaFoldDB" id="A0AAW4AXP3"/>
<dbReference type="GO" id="GO:0019310">
    <property type="term" value="P:inositol catabolic process"/>
    <property type="evidence" value="ECO:0007669"/>
    <property type="project" value="InterPro"/>
</dbReference>
<dbReference type="Gene3D" id="2.60.120.10">
    <property type="entry name" value="Jelly Rolls"/>
    <property type="match status" value="2"/>
</dbReference>